<reference evidence="9" key="1">
    <citation type="submission" date="2023-07" db="EMBL/GenBank/DDBJ databases">
        <title>The genome sequence of Rhodocytophaga aerolata KACC 12507.</title>
        <authorList>
            <person name="Zhang X."/>
        </authorList>
    </citation>
    <scope>NUCLEOTIDE SEQUENCE</scope>
    <source>
        <strain evidence="9">KACC 12507</strain>
    </source>
</reference>
<gene>
    <name evidence="9" type="ORF">Q0590_14665</name>
</gene>
<dbReference type="Pfam" id="PF02770">
    <property type="entry name" value="Acyl-CoA_dh_M"/>
    <property type="match status" value="1"/>
</dbReference>
<evidence type="ECO:0000256" key="4">
    <source>
        <dbReference type="ARBA" id="ARBA00022827"/>
    </source>
</evidence>
<dbReference type="InterPro" id="IPR037069">
    <property type="entry name" value="AcylCoA_DH/ox_N_sf"/>
</dbReference>
<dbReference type="PANTHER" id="PTHR43884:SF12">
    <property type="entry name" value="ISOVALERYL-COA DEHYDROGENASE, MITOCHONDRIAL-RELATED"/>
    <property type="match status" value="1"/>
</dbReference>
<evidence type="ECO:0000259" key="6">
    <source>
        <dbReference type="Pfam" id="PF00441"/>
    </source>
</evidence>
<feature type="domain" description="Acyl-CoA dehydrogenase/oxidase C-terminal" evidence="6">
    <location>
        <begin position="241"/>
        <end position="387"/>
    </location>
</feature>
<dbReference type="RefSeq" id="WP_302038312.1">
    <property type="nucleotide sequence ID" value="NZ_JAUKPO010000007.1"/>
</dbReference>
<comment type="caution">
    <text evidence="9">The sequence shown here is derived from an EMBL/GenBank/DDBJ whole genome shotgun (WGS) entry which is preliminary data.</text>
</comment>
<evidence type="ECO:0000259" key="7">
    <source>
        <dbReference type="Pfam" id="PF02770"/>
    </source>
</evidence>
<proteinExistence type="inferred from homology"/>
<dbReference type="PROSITE" id="PS00072">
    <property type="entry name" value="ACYL_COA_DH_1"/>
    <property type="match status" value="1"/>
</dbReference>
<keyword evidence="5" id="KW-0560">Oxidoreductase</keyword>
<dbReference type="InterPro" id="IPR009100">
    <property type="entry name" value="AcylCoA_DH/oxidase_NM_dom_sf"/>
</dbReference>
<dbReference type="InterPro" id="IPR046373">
    <property type="entry name" value="Acyl-CoA_Oxase/DH_mid-dom_sf"/>
</dbReference>
<accession>A0ABT8R8H9</accession>
<evidence type="ECO:0000259" key="8">
    <source>
        <dbReference type="Pfam" id="PF02771"/>
    </source>
</evidence>
<keyword evidence="4 5" id="KW-0274">FAD</keyword>
<dbReference type="InterPro" id="IPR009075">
    <property type="entry name" value="AcylCo_DH/oxidase_C"/>
</dbReference>
<dbReference type="InterPro" id="IPR006089">
    <property type="entry name" value="Acyl-CoA_DH_CS"/>
</dbReference>
<dbReference type="SUPFAM" id="SSF56645">
    <property type="entry name" value="Acyl-CoA dehydrogenase NM domain-like"/>
    <property type="match status" value="1"/>
</dbReference>
<dbReference type="PROSITE" id="PS00073">
    <property type="entry name" value="ACYL_COA_DH_2"/>
    <property type="match status" value="1"/>
</dbReference>
<dbReference type="SUPFAM" id="SSF47203">
    <property type="entry name" value="Acyl-CoA dehydrogenase C-terminal domain-like"/>
    <property type="match status" value="1"/>
</dbReference>
<dbReference type="InterPro" id="IPR006091">
    <property type="entry name" value="Acyl-CoA_Oxase/DH_mid-dom"/>
</dbReference>
<organism evidence="9 10">
    <name type="scientific">Rhodocytophaga aerolata</name>
    <dbReference type="NCBI Taxonomy" id="455078"/>
    <lineage>
        <taxon>Bacteria</taxon>
        <taxon>Pseudomonadati</taxon>
        <taxon>Bacteroidota</taxon>
        <taxon>Cytophagia</taxon>
        <taxon>Cytophagales</taxon>
        <taxon>Rhodocytophagaceae</taxon>
        <taxon>Rhodocytophaga</taxon>
    </lineage>
</organism>
<name>A0ABT8R8H9_9BACT</name>
<evidence type="ECO:0000256" key="2">
    <source>
        <dbReference type="ARBA" id="ARBA00009347"/>
    </source>
</evidence>
<sequence>MASSTVLTPGFSFQLTEEQLAVQAAAREFANSELLPGVIERDELQKFPAEQIKKMGELGFMGMMVDPRYNGGGMDSISYVLAMEEISKIDASASVAMSVNNSLVCWGIEKYGTEEQKQKYLTRLATGEIIGAFCLSEPEAGSDATSQKTTAQDMGDYYLLNGTKNWITNGNSASVYIVIAQTYPEKGHKGINALIVEKGTPGFVVGKKENKLGIRGSDTHSLMFTDVKVPKENRIGEDGFGFKFAMSTLNGGRIGIAAQALGIASGAYELSLKYSKERKAFGKEISQHQAIQFKLAEMATNIDAARLLCLQAAYLKDQHADFTKASAMAKLFASKVAMEVTVEAVQIHGGYGYVKEYHVERLMRDAKITQIYEGTSEIQKIVISREILK</sequence>
<dbReference type="CDD" id="cd01158">
    <property type="entry name" value="SCAD_SBCAD"/>
    <property type="match status" value="1"/>
</dbReference>
<keyword evidence="10" id="KW-1185">Reference proteome</keyword>
<protein>
    <submittedName>
        <fullName evidence="9">Acyl-CoA dehydrogenase</fullName>
    </submittedName>
</protein>
<evidence type="ECO:0000256" key="3">
    <source>
        <dbReference type="ARBA" id="ARBA00022630"/>
    </source>
</evidence>
<feature type="domain" description="Acyl-CoA dehydrogenase/oxidase N-terminal" evidence="8">
    <location>
        <begin position="16"/>
        <end position="128"/>
    </location>
</feature>
<evidence type="ECO:0000256" key="1">
    <source>
        <dbReference type="ARBA" id="ARBA00001974"/>
    </source>
</evidence>
<dbReference type="InterPro" id="IPR013786">
    <property type="entry name" value="AcylCoA_DH/ox_N"/>
</dbReference>
<feature type="domain" description="Acyl-CoA oxidase/dehydrogenase middle" evidence="7">
    <location>
        <begin position="132"/>
        <end position="227"/>
    </location>
</feature>
<evidence type="ECO:0000313" key="10">
    <source>
        <dbReference type="Proteomes" id="UP001168528"/>
    </source>
</evidence>
<dbReference type="Gene3D" id="2.40.110.10">
    <property type="entry name" value="Butyryl-CoA Dehydrogenase, subunit A, domain 2"/>
    <property type="match status" value="1"/>
</dbReference>
<evidence type="ECO:0000256" key="5">
    <source>
        <dbReference type="RuleBase" id="RU362125"/>
    </source>
</evidence>
<keyword evidence="3 5" id="KW-0285">Flavoprotein</keyword>
<dbReference type="EMBL" id="JAUKPO010000007">
    <property type="protein sequence ID" value="MDO1447508.1"/>
    <property type="molecule type" value="Genomic_DNA"/>
</dbReference>
<dbReference type="Proteomes" id="UP001168528">
    <property type="component" value="Unassembled WGS sequence"/>
</dbReference>
<dbReference type="Gene3D" id="1.10.540.10">
    <property type="entry name" value="Acyl-CoA dehydrogenase/oxidase, N-terminal domain"/>
    <property type="match status" value="1"/>
</dbReference>
<dbReference type="PIRSF" id="PIRSF016578">
    <property type="entry name" value="HsaA"/>
    <property type="match status" value="1"/>
</dbReference>
<dbReference type="Pfam" id="PF02771">
    <property type="entry name" value="Acyl-CoA_dh_N"/>
    <property type="match status" value="1"/>
</dbReference>
<evidence type="ECO:0000313" key="9">
    <source>
        <dbReference type="EMBL" id="MDO1447508.1"/>
    </source>
</evidence>
<comment type="cofactor">
    <cofactor evidence="1 5">
        <name>FAD</name>
        <dbReference type="ChEBI" id="CHEBI:57692"/>
    </cofactor>
</comment>
<dbReference type="InterPro" id="IPR036250">
    <property type="entry name" value="AcylCo_DH-like_C"/>
</dbReference>
<dbReference type="Gene3D" id="1.20.140.10">
    <property type="entry name" value="Butyryl-CoA Dehydrogenase, subunit A, domain 3"/>
    <property type="match status" value="1"/>
</dbReference>
<comment type="similarity">
    <text evidence="2 5">Belongs to the acyl-CoA dehydrogenase family.</text>
</comment>
<dbReference type="PANTHER" id="PTHR43884">
    <property type="entry name" value="ACYL-COA DEHYDROGENASE"/>
    <property type="match status" value="1"/>
</dbReference>
<dbReference type="Pfam" id="PF00441">
    <property type="entry name" value="Acyl-CoA_dh_1"/>
    <property type="match status" value="1"/>
</dbReference>